<protein>
    <submittedName>
        <fullName evidence="2">ADP-ribosylation factor GTPase-activating protein AGD14-like isoform X3</fullName>
    </submittedName>
</protein>
<dbReference type="PANTHER" id="PTHR46085:SF3">
    <property type="entry name" value="ARF GTPASE ACTIVATING PROTEIN"/>
    <property type="match status" value="1"/>
</dbReference>
<gene>
    <name evidence="2" type="ORF">F3Y22_tig00112253pilonHSYRG00056</name>
</gene>
<reference evidence="2" key="1">
    <citation type="submission" date="2019-09" db="EMBL/GenBank/DDBJ databases">
        <title>Draft genome information of white flower Hibiscus syriacus.</title>
        <authorList>
            <person name="Kim Y.-M."/>
        </authorList>
    </citation>
    <scope>NUCLEOTIDE SEQUENCE [LARGE SCALE GENOMIC DNA]</scope>
    <source>
        <strain evidence="2">YM2019G1</strain>
    </source>
</reference>
<keyword evidence="3" id="KW-1185">Reference proteome</keyword>
<proteinExistence type="predicted"/>
<name>A0A6A2Y1J3_HIBSY</name>
<comment type="caution">
    <text evidence="2">The sequence shown here is derived from an EMBL/GenBank/DDBJ whole genome shotgun (WGS) entry which is preliminary data.</text>
</comment>
<evidence type="ECO:0000313" key="3">
    <source>
        <dbReference type="Proteomes" id="UP000436088"/>
    </source>
</evidence>
<dbReference type="Proteomes" id="UP000436088">
    <property type="component" value="Unassembled WGS sequence"/>
</dbReference>
<dbReference type="AlphaFoldDB" id="A0A6A2Y1J3"/>
<evidence type="ECO:0000313" key="2">
    <source>
        <dbReference type="EMBL" id="KAE8669156.1"/>
    </source>
</evidence>
<dbReference type="InterPro" id="IPR044820">
    <property type="entry name" value="AGD14-like"/>
</dbReference>
<dbReference type="PANTHER" id="PTHR46085">
    <property type="entry name" value="ARFGAP/RECO-RELATED"/>
    <property type="match status" value="1"/>
</dbReference>
<feature type="compositionally biased region" description="Basic and acidic residues" evidence="1">
    <location>
        <begin position="141"/>
        <end position="171"/>
    </location>
</feature>
<sequence length="507" mass="56892">MFAQTAGHLFAPPVVEYSKYQAENSHRLKSLSMGKFTSQEVAALQEGKNQHAKEIYFKEWILSVILLLTAAMWRGFIKHVYVDRRYSGQENYDKPPRGKMDDKEDFYENKRIDGYQGGSRSPPNEDTYDRRYSDRSSPGGRNDDRNSRYGSDERRHPGYDQESRQYGDYRRSPTRPEVVNDWRQEDRFRNERKAEDCIVSDKDSKLEGRSPEHPKESFSPPIVRPVREILGENVIPLCVSEPPKANGGRTVGCPQTQRIASSSSLGSSVAPTVTRTRQTTATQSIVQPPTFTNDNNWASFDLPRQTNVSQAPNVNTLDAVRSQLVPASVPGQIQALPFGAGPPASAPVSNFSTLPPTDALTAAPGLKPTSSDFLLAYAGAFECISCINPQAVSKPFQDVTSAVSPQHPLQKQKQVEGMNYLRIYLLQPILQLHQDGKLSHHLAWGSLCNIILQWYCYISGKLVIKVDKPFDLGGEAPQPQTQTVRYLLLNYFVVSARLTWSHWCKGL</sequence>
<organism evidence="2 3">
    <name type="scientific">Hibiscus syriacus</name>
    <name type="common">Rose of Sharon</name>
    <dbReference type="NCBI Taxonomy" id="106335"/>
    <lineage>
        <taxon>Eukaryota</taxon>
        <taxon>Viridiplantae</taxon>
        <taxon>Streptophyta</taxon>
        <taxon>Embryophyta</taxon>
        <taxon>Tracheophyta</taxon>
        <taxon>Spermatophyta</taxon>
        <taxon>Magnoliopsida</taxon>
        <taxon>eudicotyledons</taxon>
        <taxon>Gunneridae</taxon>
        <taxon>Pentapetalae</taxon>
        <taxon>rosids</taxon>
        <taxon>malvids</taxon>
        <taxon>Malvales</taxon>
        <taxon>Malvaceae</taxon>
        <taxon>Malvoideae</taxon>
        <taxon>Hibiscus</taxon>
    </lineage>
</organism>
<accession>A0A6A2Y1J3</accession>
<dbReference type="GO" id="GO:0005096">
    <property type="term" value="F:GTPase activator activity"/>
    <property type="evidence" value="ECO:0007669"/>
    <property type="project" value="InterPro"/>
</dbReference>
<dbReference type="Gene3D" id="1.10.220.150">
    <property type="entry name" value="Arf GTPase activating protein"/>
    <property type="match status" value="1"/>
</dbReference>
<evidence type="ECO:0000256" key="1">
    <source>
        <dbReference type="SAM" id="MobiDB-lite"/>
    </source>
</evidence>
<feature type="region of interest" description="Disordered" evidence="1">
    <location>
        <begin position="110"/>
        <end position="220"/>
    </location>
</feature>
<feature type="compositionally biased region" description="Basic and acidic residues" evidence="1">
    <location>
        <begin position="178"/>
        <end position="216"/>
    </location>
</feature>
<dbReference type="EMBL" id="VEPZ02001532">
    <property type="protein sequence ID" value="KAE8669156.1"/>
    <property type="molecule type" value="Genomic_DNA"/>
</dbReference>
<dbReference type="InterPro" id="IPR038508">
    <property type="entry name" value="ArfGAP_dom_sf"/>
</dbReference>